<proteinExistence type="predicted"/>
<evidence type="ECO:0000313" key="1">
    <source>
        <dbReference type="EMBL" id="DAZ90721.1"/>
    </source>
</evidence>
<sequence length="148" mass="17358">MDDRSEKLVEVGSFVKYNKDPTSTFYIRPSFEIKGITPSGDNYHRLKEIISSFKSWERDNCVLCTHYTERRGAHTLTEYSLLSEDNCKIILNESYLNNAPRNFINRLFVERFEGNMCDRCFSCLLISENPTGMYERLKALNLKFPGRF</sequence>
<name>A0A9N7AB41_9RHAB</name>
<accession>A0A9N7AB41</accession>
<organism evidence="1">
    <name type="scientific">Frullania virus 1</name>
    <dbReference type="NCBI Taxonomy" id="2977968"/>
    <lineage>
        <taxon>Viruses</taxon>
        <taxon>Riboviria</taxon>
        <taxon>Orthornavirae</taxon>
        <taxon>Negarnaviricota</taxon>
        <taxon>Haploviricotina</taxon>
        <taxon>Monjiviricetes</taxon>
        <taxon>Mononegavirales</taxon>
        <taxon>Rhabdoviridae</taxon>
        <taxon>Betarhabdovirinae</taxon>
        <taxon>Varicosavirus</taxon>
        <taxon>Varicosavirus frullaniae</taxon>
    </lineage>
</organism>
<protein>
    <submittedName>
        <fullName evidence="1">Protein 4</fullName>
    </submittedName>
</protein>
<reference evidence="1" key="1">
    <citation type="journal article" date="2022" name="bioRxiv">
        <title>Unlocking the hidden genetic diversity of varicosaviruses, the neglected plant rhabdoviruses.</title>
        <authorList>
            <person name="Bejerman N."/>
            <person name="Dietzgen R.G."/>
            <person name="Debat H."/>
        </authorList>
    </citation>
    <scope>NUCLEOTIDE SEQUENCE</scope>
</reference>
<dbReference type="EMBL" id="BK061769">
    <property type="protein sequence ID" value="DAZ90721.1"/>
    <property type="molecule type" value="Viral_cRNA"/>
</dbReference>